<proteinExistence type="predicted"/>
<comment type="caution">
    <text evidence="2">The sequence shown here is derived from an EMBL/GenBank/DDBJ whole genome shotgun (WGS) entry which is preliminary data.</text>
</comment>
<dbReference type="Proteomes" id="UP000756530">
    <property type="component" value="Unassembled WGS sequence"/>
</dbReference>
<dbReference type="Pfam" id="PF01551">
    <property type="entry name" value="Peptidase_M23"/>
    <property type="match status" value="1"/>
</dbReference>
<dbReference type="RefSeq" id="WP_218392708.1">
    <property type="nucleotide sequence ID" value="NZ_JAHUZE010000002.1"/>
</dbReference>
<organism evidence="2 3">
    <name type="scientific">Maritimibacter dapengensis</name>
    <dbReference type="NCBI Taxonomy" id="2836868"/>
    <lineage>
        <taxon>Bacteria</taxon>
        <taxon>Pseudomonadati</taxon>
        <taxon>Pseudomonadota</taxon>
        <taxon>Alphaproteobacteria</taxon>
        <taxon>Rhodobacterales</taxon>
        <taxon>Roseobacteraceae</taxon>
        <taxon>Maritimibacter</taxon>
    </lineage>
</organism>
<evidence type="ECO:0000313" key="3">
    <source>
        <dbReference type="Proteomes" id="UP000756530"/>
    </source>
</evidence>
<name>A0ABS6T383_9RHOB</name>
<protein>
    <submittedName>
        <fullName evidence="2">M23 family metallopeptidase</fullName>
    </submittedName>
</protein>
<dbReference type="PROSITE" id="PS51257">
    <property type="entry name" value="PROKAR_LIPOPROTEIN"/>
    <property type="match status" value="1"/>
</dbReference>
<keyword evidence="3" id="KW-1185">Reference proteome</keyword>
<evidence type="ECO:0000259" key="1">
    <source>
        <dbReference type="Pfam" id="PF01551"/>
    </source>
</evidence>
<gene>
    <name evidence="2" type="ORF">KJP28_11680</name>
</gene>
<dbReference type="EMBL" id="JAHUZE010000002">
    <property type="protein sequence ID" value="MBV7379589.1"/>
    <property type="molecule type" value="Genomic_DNA"/>
</dbReference>
<dbReference type="PANTHER" id="PTHR21666">
    <property type="entry name" value="PEPTIDASE-RELATED"/>
    <property type="match status" value="1"/>
</dbReference>
<dbReference type="InterPro" id="IPR016047">
    <property type="entry name" value="M23ase_b-sheet_dom"/>
</dbReference>
<feature type="domain" description="M23ase beta-sheet core" evidence="1">
    <location>
        <begin position="61"/>
        <end position="156"/>
    </location>
</feature>
<dbReference type="InterPro" id="IPR050570">
    <property type="entry name" value="Cell_wall_metabolism_enzyme"/>
</dbReference>
<dbReference type="CDD" id="cd12797">
    <property type="entry name" value="M23_peptidase"/>
    <property type="match status" value="1"/>
</dbReference>
<accession>A0ABS6T383</accession>
<evidence type="ECO:0000313" key="2">
    <source>
        <dbReference type="EMBL" id="MBV7379589.1"/>
    </source>
</evidence>
<reference evidence="2 3" key="1">
    <citation type="submission" date="2021-05" db="EMBL/GenBank/DDBJ databases">
        <title>Culturable bacteria isolated from Daya Bay.</title>
        <authorList>
            <person name="Zheng W."/>
            <person name="Yu S."/>
            <person name="Huang Y."/>
        </authorList>
    </citation>
    <scope>NUCLEOTIDE SEQUENCE [LARGE SCALE GENOMIC DNA]</scope>
    <source>
        <strain evidence="2 3">DP4N28-5</strain>
    </source>
</reference>
<dbReference type="PANTHER" id="PTHR21666:SF289">
    <property type="entry name" value="L-ALA--D-GLU ENDOPEPTIDASE"/>
    <property type="match status" value="1"/>
</dbReference>
<sequence length="212" mass="23251">MRLFWALCGMAFGLTACVQHEYGTAVAYLRHVHPKYEVVMPASAPPISQQFMYEKAGGGPGHRGLDVAASAGTPVLAAAPGRVTISMYEPAYGNRVVIEHGPDDTGRKVQTLYFHLDKRQVEIGQMVARGQQIGTLGETGLLSSFPHLHFEYHRETAPGARTKSGNNWWQGIEQLDPNAFWVNGPGRVTCAPVDRAPAHKITYPVVCRRNQS</sequence>